<gene>
    <name evidence="2" type="ORF">FJV41_24930</name>
</gene>
<proteinExistence type="predicted"/>
<keyword evidence="3" id="KW-1185">Reference proteome</keyword>
<dbReference type="Gene3D" id="3.40.1580.10">
    <property type="entry name" value="SMI1/KNR4-like"/>
    <property type="match status" value="1"/>
</dbReference>
<protein>
    <submittedName>
        <fullName evidence="2">SMI1/KNR4 family protein</fullName>
    </submittedName>
</protein>
<dbReference type="SUPFAM" id="SSF160631">
    <property type="entry name" value="SMI1/KNR4-like"/>
    <property type="match status" value="1"/>
</dbReference>
<feature type="domain" description="Knr4/Smi1-like" evidence="1">
    <location>
        <begin position="36"/>
        <end position="150"/>
    </location>
</feature>
<dbReference type="Proteomes" id="UP000315369">
    <property type="component" value="Unassembled WGS sequence"/>
</dbReference>
<evidence type="ECO:0000313" key="2">
    <source>
        <dbReference type="EMBL" id="TQF13246.1"/>
    </source>
</evidence>
<dbReference type="InterPro" id="IPR037883">
    <property type="entry name" value="Knr4/Smi1-like_sf"/>
</dbReference>
<dbReference type="EMBL" id="VIFM01000107">
    <property type="protein sequence ID" value="TQF13246.1"/>
    <property type="molecule type" value="Genomic_DNA"/>
</dbReference>
<dbReference type="Pfam" id="PF09346">
    <property type="entry name" value="SMI1_KNR4"/>
    <property type="match status" value="1"/>
</dbReference>
<name>A0A540WW54_9BACT</name>
<sequence length="172" mass="19776">MLRLDEMRSLLDQIVDTLTRRNAFYENLPRPIPGPPASAHELRALEKHWGFKLPSGYEQALSLHDGIRNFYFDVPLLSAREVLKDAMNMGTFKEPFPELWRSIFACGTDSYDAFAFDPRHASAEGELEVVRLADTGEEERWPDFESFLKGYLAKLQQQLEKEQKDRALLAGD</sequence>
<evidence type="ECO:0000259" key="1">
    <source>
        <dbReference type="SMART" id="SM00860"/>
    </source>
</evidence>
<evidence type="ECO:0000313" key="3">
    <source>
        <dbReference type="Proteomes" id="UP000315369"/>
    </source>
</evidence>
<dbReference type="InterPro" id="IPR018958">
    <property type="entry name" value="Knr4/Smi1-like_dom"/>
</dbReference>
<reference evidence="2 3" key="1">
    <citation type="submission" date="2019-06" db="EMBL/GenBank/DDBJ databases">
        <authorList>
            <person name="Livingstone P."/>
            <person name="Whitworth D."/>
        </authorList>
    </citation>
    <scope>NUCLEOTIDE SEQUENCE [LARGE SCALE GENOMIC DNA]</scope>
    <source>
        <strain evidence="2 3">AM401</strain>
    </source>
</reference>
<comment type="caution">
    <text evidence="2">The sequence shown here is derived from an EMBL/GenBank/DDBJ whole genome shotgun (WGS) entry which is preliminary data.</text>
</comment>
<accession>A0A540WW54</accession>
<dbReference type="RefSeq" id="WP_181790923.1">
    <property type="nucleotide sequence ID" value="NZ_VIFM01000107.1"/>
</dbReference>
<dbReference type="SMART" id="SM00860">
    <property type="entry name" value="SMI1_KNR4"/>
    <property type="match status" value="1"/>
</dbReference>
<dbReference type="AlphaFoldDB" id="A0A540WW54"/>
<organism evidence="2 3">
    <name type="scientific">Myxococcus llanfairpwllgwyngyllgogerychwyrndrobwllllantysiliogogogochensis</name>
    <dbReference type="NCBI Taxonomy" id="2590453"/>
    <lineage>
        <taxon>Bacteria</taxon>
        <taxon>Pseudomonadati</taxon>
        <taxon>Myxococcota</taxon>
        <taxon>Myxococcia</taxon>
        <taxon>Myxococcales</taxon>
        <taxon>Cystobacterineae</taxon>
        <taxon>Myxococcaceae</taxon>
        <taxon>Myxococcus</taxon>
    </lineage>
</organism>